<evidence type="ECO:0000313" key="2">
    <source>
        <dbReference type="Proteomes" id="UP000198802"/>
    </source>
</evidence>
<name>A0A0S4QZS1_9ACTN</name>
<sequence length="243" mass="26614">MSSTPHLLGFAELLGRLRHVLTVNGEDTVTRRPANLTYHPYFGRDGWPRRLHGHILFWLNGHLDPTSLLNLEPAAEVLRALGYSLTVKAAVLASEAEQLSLQGWSWGHAVHTAVLRTVEDDEPEDTRIGDATVMAVLSHVAAHHAPEVTSPTRAVPLFHRGYPIGLLGHLAAELRLDAVHASALGDTRALALFGHLGWTLSPRASAVLITAEQVEADGATWTDAVIQARDTPRDHLPREPWDR</sequence>
<organism evidence="1 2">
    <name type="scientific">Parafrankia irregularis</name>
    <dbReference type="NCBI Taxonomy" id="795642"/>
    <lineage>
        <taxon>Bacteria</taxon>
        <taxon>Bacillati</taxon>
        <taxon>Actinomycetota</taxon>
        <taxon>Actinomycetes</taxon>
        <taxon>Frankiales</taxon>
        <taxon>Frankiaceae</taxon>
        <taxon>Parafrankia</taxon>
    </lineage>
</organism>
<reference evidence="2" key="1">
    <citation type="submission" date="2015-11" db="EMBL/GenBank/DDBJ databases">
        <authorList>
            <person name="Varghese N."/>
        </authorList>
    </citation>
    <scope>NUCLEOTIDE SEQUENCE [LARGE SCALE GENOMIC DNA]</scope>
    <source>
        <strain evidence="2">DSM 45899</strain>
    </source>
</reference>
<dbReference type="RefSeq" id="WP_091286902.1">
    <property type="nucleotide sequence ID" value="NZ_FAOZ01000055.1"/>
</dbReference>
<protein>
    <submittedName>
        <fullName evidence="1">Uncharacterized protein</fullName>
    </submittedName>
</protein>
<proteinExistence type="predicted"/>
<gene>
    <name evidence="1" type="ORF">Ga0074812_15513</name>
</gene>
<keyword evidence="2" id="KW-1185">Reference proteome</keyword>
<accession>A0A0S4QZS1</accession>
<evidence type="ECO:0000313" key="1">
    <source>
        <dbReference type="EMBL" id="CUU61077.1"/>
    </source>
</evidence>
<dbReference type="Proteomes" id="UP000198802">
    <property type="component" value="Unassembled WGS sequence"/>
</dbReference>
<dbReference type="AlphaFoldDB" id="A0A0S4QZS1"/>
<dbReference type="EMBL" id="FAOZ01000055">
    <property type="protein sequence ID" value="CUU61077.1"/>
    <property type="molecule type" value="Genomic_DNA"/>
</dbReference>